<evidence type="ECO:0000313" key="2">
    <source>
        <dbReference type="Proteomes" id="UP000829364"/>
    </source>
</evidence>
<dbReference type="GeneID" id="72070983"/>
<keyword evidence="2" id="KW-1185">Reference proteome</keyword>
<dbReference type="Proteomes" id="UP000829364">
    <property type="component" value="Chromosome 9"/>
</dbReference>
<sequence length="108" mass="11857">MKQVQPPFIFPRVRYGIPRLLAAMLAKGSWMPAASYSVACACYGQISNTKSADSMQTTNGLIIAAVVSWCQQTNFCASGWEQLTAYGLPSVWARPRKQPEPLSTTVAW</sequence>
<dbReference type="RefSeq" id="XP_047846687.1">
    <property type="nucleotide sequence ID" value="XM_047990678.1"/>
</dbReference>
<accession>A0A9Q8QQV2</accession>
<evidence type="ECO:0000313" key="1">
    <source>
        <dbReference type="EMBL" id="UNI23206.1"/>
    </source>
</evidence>
<dbReference type="AlphaFoldDB" id="A0A9Q8QQV2"/>
<reference evidence="1" key="1">
    <citation type="submission" date="2021-11" db="EMBL/GenBank/DDBJ databases">
        <title>Purpureocillium_takamizusanense_genome.</title>
        <authorList>
            <person name="Nguyen N.-H."/>
        </authorList>
    </citation>
    <scope>NUCLEOTIDE SEQUENCE</scope>
    <source>
        <strain evidence="1">PT3</strain>
    </source>
</reference>
<organism evidence="1 2">
    <name type="scientific">Purpureocillium takamizusanense</name>
    <dbReference type="NCBI Taxonomy" id="2060973"/>
    <lineage>
        <taxon>Eukaryota</taxon>
        <taxon>Fungi</taxon>
        <taxon>Dikarya</taxon>
        <taxon>Ascomycota</taxon>
        <taxon>Pezizomycotina</taxon>
        <taxon>Sordariomycetes</taxon>
        <taxon>Hypocreomycetidae</taxon>
        <taxon>Hypocreales</taxon>
        <taxon>Ophiocordycipitaceae</taxon>
        <taxon>Purpureocillium</taxon>
    </lineage>
</organism>
<proteinExistence type="predicted"/>
<protein>
    <submittedName>
        <fullName evidence="1">Uncharacterized protein</fullName>
    </submittedName>
</protein>
<dbReference type="EMBL" id="CP086362">
    <property type="protein sequence ID" value="UNI23206.1"/>
    <property type="molecule type" value="Genomic_DNA"/>
</dbReference>
<dbReference type="KEGG" id="ptkz:JDV02_009038"/>
<gene>
    <name evidence="1" type="ORF">JDV02_009038</name>
</gene>
<name>A0A9Q8QQV2_9HYPO</name>